<evidence type="ECO:0000313" key="2">
    <source>
        <dbReference type="Proteomes" id="UP000075714"/>
    </source>
</evidence>
<dbReference type="EMBL" id="LSYV01001128">
    <property type="protein sequence ID" value="KXZ40961.1"/>
    <property type="molecule type" value="Genomic_DNA"/>
</dbReference>
<dbReference type="Proteomes" id="UP000075714">
    <property type="component" value="Unassembled WGS sequence"/>
</dbReference>
<organism evidence="1 2">
    <name type="scientific">Gonium pectorale</name>
    <name type="common">Green alga</name>
    <dbReference type="NCBI Taxonomy" id="33097"/>
    <lineage>
        <taxon>Eukaryota</taxon>
        <taxon>Viridiplantae</taxon>
        <taxon>Chlorophyta</taxon>
        <taxon>core chlorophytes</taxon>
        <taxon>Chlorophyceae</taxon>
        <taxon>CS clade</taxon>
        <taxon>Chlamydomonadales</taxon>
        <taxon>Volvocaceae</taxon>
        <taxon>Gonium</taxon>
    </lineage>
</organism>
<sequence>MLPRTPRPRFKGIEWPVTGVLPNMGGMTGRRMAEHMFGFSSRASDTCTTMIEKERAEA</sequence>
<reference evidence="2" key="1">
    <citation type="journal article" date="2016" name="Nat. Commun.">
        <title>The Gonium pectorale genome demonstrates co-option of cell cycle regulation during the evolution of multicellularity.</title>
        <authorList>
            <person name="Hanschen E.R."/>
            <person name="Marriage T.N."/>
            <person name="Ferris P.J."/>
            <person name="Hamaji T."/>
            <person name="Toyoda A."/>
            <person name="Fujiyama A."/>
            <person name="Neme R."/>
            <person name="Noguchi H."/>
            <person name="Minakuchi Y."/>
            <person name="Suzuki M."/>
            <person name="Kawai-Toyooka H."/>
            <person name="Smith D.R."/>
            <person name="Sparks H."/>
            <person name="Anderson J."/>
            <person name="Bakaric R."/>
            <person name="Luria V."/>
            <person name="Karger A."/>
            <person name="Kirschner M.W."/>
            <person name="Durand P.M."/>
            <person name="Michod R.E."/>
            <person name="Nozaki H."/>
            <person name="Olson B.J."/>
        </authorList>
    </citation>
    <scope>NUCLEOTIDE SEQUENCE [LARGE SCALE GENOMIC DNA]</scope>
    <source>
        <strain evidence="2">NIES-2863</strain>
    </source>
</reference>
<name>A0A150FTL2_GONPE</name>
<evidence type="ECO:0000313" key="1">
    <source>
        <dbReference type="EMBL" id="KXZ40961.1"/>
    </source>
</evidence>
<gene>
    <name evidence="1" type="ORF">GPECTOR_1134g405</name>
</gene>
<keyword evidence="2" id="KW-1185">Reference proteome</keyword>
<accession>A0A150FTL2</accession>
<proteinExistence type="predicted"/>
<protein>
    <submittedName>
        <fullName evidence="1">Uncharacterized protein</fullName>
    </submittedName>
</protein>
<dbReference type="AlphaFoldDB" id="A0A150FTL2"/>
<comment type="caution">
    <text evidence="1">The sequence shown here is derived from an EMBL/GenBank/DDBJ whole genome shotgun (WGS) entry which is preliminary data.</text>
</comment>